<dbReference type="PANTHER" id="PTHR34222">
    <property type="entry name" value="GAG_PRE-INTEGRS DOMAIN-CONTAINING PROTEIN"/>
    <property type="match status" value="1"/>
</dbReference>
<name>A0A2P6SDV0_ROSCH</name>
<comment type="caution">
    <text evidence="2">The sequence shown here is derived from an EMBL/GenBank/DDBJ whole genome shotgun (WGS) entry which is preliminary data.</text>
</comment>
<dbReference type="AlphaFoldDB" id="A0A2P6SDV0"/>
<keyword evidence="3" id="KW-1185">Reference proteome</keyword>
<evidence type="ECO:0000256" key="1">
    <source>
        <dbReference type="SAM" id="MobiDB-lite"/>
    </source>
</evidence>
<evidence type="ECO:0000313" key="2">
    <source>
        <dbReference type="EMBL" id="PRQ56848.1"/>
    </source>
</evidence>
<dbReference type="Proteomes" id="UP000238479">
    <property type="component" value="Chromosome 1"/>
</dbReference>
<dbReference type="EMBL" id="PDCK01000039">
    <property type="protein sequence ID" value="PRQ56848.1"/>
    <property type="molecule type" value="Genomic_DNA"/>
</dbReference>
<gene>
    <name evidence="2" type="ORF">RchiOBHm_Chr1g0341801</name>
</gene>
<protein>
    <submittedName>
        <fullName evidence="2">Putative transcription factor interactor and regulator CCHC(Zn) family</fullName>
    </submittedName>
</protein>
<organism evidence="2 3">
    <name type="scientific">Rosa chinensis</name>
    <name type="common">China rose</name>
    <dbReference type="NCBI Taxonomy" id="74649"/>
    <lineage>
        <taxon>Eukaryota</taxon>
        <taxon>Viridiplantae</taxon>
        <taxon>Streptophyta</taxon>
        <taxon>Embryophyta</taxon>
        <taxon>Tracheophyta</taxon>
        <taxon>Spermatophyta</taxon>
        <taxon>Magnoliopsida</taxon>
        <taxon>eudicotyledons</taxon>
        <taxon>Gunneridae</taxon>
        <taxon>Pentapetalae</taxon>
        <taxon>rosids</taxon>
        <taxon>fabids</taxon>
        <taxon>Rosales</taxon>
        <taxon>Rosaceae</taxon>
        <taxon>Rosoideae</taxon>
        <taxon>Rosoideae incertae sedis</taxon>
        <taxon>Rosa</taxon>
    </lineage>
</organism>
<proteinExistence type="predicted"/>
<reference evidence="2 3" key="1">
    <citation type="journal article" date="2018" name="Nat. Genet.">
        <title>The Rosa genome provides new insights in the design of modern roses.</title>
        <authorList>
            <person name="Bendahmane M."/>
        </authorList>
    </citation>
    <scope>NUCLEOTIDE SEQUENCE [LARGE SCALE GENOMIC DNA]</scope>
    <source>
        <strain evidence="3">cv. Old Blush</strain>
    </source>
</reference>
<sequence>MTDPPSLNTVFTYIRKDESQQESVKHAQVEASSLAIQSKSPAPFLHQQSSAPLLQQGFPQGFTNRTRPQCSYCNDLGHVRETCWKLNPHLKPKKQGYRPKAKAAAVQLVQEPDFYGVVGQDHHTAGGVTPTASIAGRGSSHQGVNRSGVSKGQIVPSGSDIRRGETRSTVSRRFDFEF</sequence>
<accession>A0A2P6SDV0</accession>
<evidence type="ECO:0000313" key="3">
    <source>
        <dbReference type="Proteomes" id="UP000238479"/>
    </source>
</evidence>
<feature type="region of interest" description="Disordered" evidence="1">
    <location>
        <begin position="137"/>
        <end position="166"/>
    </location>
</feature>
<feature type="compositionally biased region" description="Polar residues" evidence="1">
    <location>
        <begin position="139"/>
        <end position="150"/>
    </location>
</feature>
<dbReference type="PANTHER" id="PTHR34222:SF100">
    <property type="entry name" value="CCHC-TYPE DOMAIN-CONTAINING PROTEIN"/>
    <property type="match status" value="1"/>
</dbReference>
<dbReference type="Gramene" id="PRQ56848">
    <property type="protein sequence ID" value="PRQ56848"/>
    <property type="gene ID" value="RchiOBHm_Chr1g0341801"/>
</dbReference>